<keyword evidence="1 2" id="KW-0539">Nucleus</keyword>
<feature type="domain" description="Homeobox" evidence="3">
    <location>
        <begin position="104"/>
        <end position="167"/>
    </location>
</feature>
<keyword evidence="1 2" id="KW-0371">Homeobox</keyword>
<dbReference type="EMBL" id="MH707268">
    <property type="protein sequence ID" value="AZQ56636.1"/>
    <property type="molecule type" value="Genomic_DNA"/>
</dbReference>
<reference evidence="4" key="1">
    <citation type="journal article" date="2018" name="FEMS Yeast Res.">
        <title>The Suhomyces clade: from single isolate to multiple species to disintegrating sex loci.</title>
        <authorList>
            <person name="Kijpornyongpan T."/>
            <person name="Urbina H."/>
            <person name="Suh S.O."/>
            <person name="Luangsa-Ard J."/>
            <person name="Aime M."/>
            <person name="Blackwell M."/>
        </authorList>
    </citation>
    <scope>NUCLEOTIDE SEQUENCE</scope>
    <source>
        <strain evidence="4">NRRL Y-27570</strain>
    </source>
</reference>
<dbReference type="PROSITE" id="PS50071">
    <property type="entry name" value="HOMEOBOX_2"/>
    <property type="match status" value="1"/>
</dbReference>
<dbReference type="CDD" id="cd00086">
    <property type="entry name" value="homeodomain"/>
    <property type="match status" value="1"/>
</dbReference>
<organism evidence="4">
    <name type="scientific">Suhomyces atakaporum</name>
    <dbReference type="NCBI Taxonomy" id="246088"/>
    <lineage>
        <taxon>Eukaryota</taxon>
        <taxon>Fungi</taxon>
        <taxon>Dikarya</taxon>
        <taxon>Ascomycota</taxon>
        <taxon>Saccharomycotina</taxon>
        <taxon>Pichiomycetes</taxon>
        <taxon>Debaryomycetaceae</taxon>
        <taxon>Suhomyces</taxon>
    </lineage>
</organism>
<comment type="subcellular location">
    <subcellularLocation>
        <location evidence="1 2">Nucleus</location>
    </subcellularLocation>
</comment>
<keyword evidence="1 2" id="KW-0238">DNA-binding</keyword>
<accession>A0A3Q9FFI1</accession>
<dbReference type="AlphaFoldDB" id="A0A3Q9FFI1"/>
<evidence type="ECO:0000256" key="1">
    <source>
        <dbReference type="PROSITE-ProRule" id="PRU00108"/>
    </source>
</evidence>
<dbReference type="GO" id="GO:0003677">
    <property type="term" value="F:DNA binding"/>
    <property type="evidence" value="ECO:0007669"/>
    <property type="project" value="UniProtKB-UniRule"/>
</dbReference>
<dbReference type="SUPFAM" id="SSF46689">
    <property type="entry name" value="Homeodomain-like"/>
    <property type="match status" value="1"/>
</dbReference>
<dbReference type="GO" id="GO:0005634">
    <property type="term" value="C:nucleus"/>
    <property type="evidence" value="ECO:0007669"/>
    <property type="project" value="UniProtKB-SubCell"/>
</dbReference>
<evidence type="ECO:0000256" key="2">
    <source>
        <dbReference type="RuleBase" id="RU000682"/>
    </source>
</evidence>
<dbReference type="Pfam" id="PF00046">
    <property type="entry name" value="Homeodomain"/>
    <property type="match status" value="1"/>
</dbReference>
<evidence type="ECO:0000313" key="4">
    <source>
        <dbReference type="EMBL" id="AZQ56636.1"/>
    </source>
</evidence>
<name>A0A3Q9FFI1_9ASCO</name>
<dbReference type="SMART" id="SM00389">
    <property type="entry name" value="HOX"/>
    <property type="match status" value="1"/>
</dbReference>
<proteinExistence type="predicted"/>
<protein>
    <submittedName>
        <fullName evidence="4">MAT homeobox alpha 2 protein</fullName>
    </submittedName>
</protein>
<dbReference type="Gene3D" id="1.10.10.60">
    <property type="entry name" value="Homeodomain-like"/>
    <property type="match status" value="1"/>
</dbReference>
<feature type="DNA-binding region" description="Homeobox" evidence="1">
    <location>
        <begin position="106"/>
        <end position="168"/>
    </location>
</feature>
<sequence length="178" mass="20773">MGHQIELLKLIELHLKMHITTLCTCPVFDPECMIAEIQEHVSSTRLILRSGSAIDDESKQLLTNINKLIQSLILISKERYNFHSQIFELAKVENDSGLSPFIKYDPNSTKHKFSSNQIKVLEDWYESNSLHPYLDYFSCKDLHSRTGLTIMQVRNWVSNRRRKEKSHNISKELLPFLT</sequence>
<dbReference type="InterPro" id="IPR001356">
    <property type="entry name" value="HD"/>
</dbReference>
<dbReference type="InterPro" id="IPR009057">
    <property type="entry name" value="Homeodomain-like_sf"/>
</dbReference>
<evidence type="ECO:0000259" key="3">
    <source>
        <dbReference type="PROSITE" id="PS50071"/>
    </source>
</evidence>